<accession>A0AAE9PUZ0</accession>
<protein>
    <submittedName>
        <fullName evidence="1">Uncharacterized protein</fullName>
    </submittedName>
</protein>
<reference evidence="1 2" key="1">
    <citation type="submission" date="2022-10" db="EMBL/GenBank/DDBJ databases">
        <authorList>
            <person name="Cortes-Martin A."/>
            <person name="Buttimer C.T.H."/>
            <person name="Hill C."/>
        </authorList>
    </citation>
    <scope>NUCLEOTIDE SEQUENCE [LARGE SCALE GENOMIC DNA]</scope>
</reference>
<dbReference type="EMBL" id="OP744025">
    <property type="protein sequence ID" value="UZZ64375.1"/>
    <property type="molecule type" value="Genomic_DNA"/>
</dbReference>
<proteinExistence type="predicted"/>
<evidence type="ECO:0000313" key="1">
    <source>
        <dbReference type="EMBL" id="UZZ64375.1"/>
    </source>
</evidence>
<organism evidence="1 2">
    <name type="scientific">Escherichia phage A5-4</name>
    <dbReference type="NCBI Taxonomy" id="2996162"/>
    <lineage>
        <taxon>Viruses</taxon>
        <taxon>Duplodnaviria</taxon>
        <taxon>Heunggongvirae</taxon>
        <taxon>Uroviricota</taxon>
        <taxon>Caudoviricetes</taxon>
        <taxon>Vequintavirinae</taxon>
    </lineage>
</organism>
<sequence length="79" mass="9450">MLDERKLSLVYYLLPERDREEYFTSQTTEGRTEDWKFYESVHPEKVREILMVCEKIDGDLAKSLIEYVKIKENLTKSGD</sequence>
<name>A0AAE9PUZ0_9CAUD</name>
<keyword evidence="2" id="KW-1185">Reference proteome</keyword>
<evidence type="ECO:0000313" key="2">
    <source>
        <dbReference type="Proteomes" id="UP001236076"/>
    </source>
</evidence>
<dbReference type="Proteomes" id="UP001236076">
    <property type="component" value="Segment"/>
</dbReference>
<gene>
    <name evidence="1" type="ORF">A54_135</name>
</gene>